<evidence type="ECO:0000313" key="2">
    <source>
        <dbReference type="EMBL" id="UUX93867.1"/>
    </source>
</evidence>
<dbReference type="GO" id="GO:0003677">
    <property type="term" value="F:DNA binding"/>
    <property type="evidence" value="ECO:0007669"/>
    <property type="project" value="UniProtKB-KW"/>
</dbReference>
<organism evidence="2 3">
    <name type="scientific">Methanoplanus endosymbiosus</name>
    <dbReference type="NCBI Taxonomy" id="33865"/>
    <lineage>
        <taxon>Archaea</taxon>
        <taxon>Methanobacteriati</taxon>
        <taxon>Methanobacteriota</taxon>
        <taxon>Stenosarchaea group</taxon>
        <taxon>Methanomicrobia</taxon>
        <taxon>Methanomicrobiales</taxon>
        <taxon>Methanomicrobiaceae</taxon>
        <taxon>Methanoplanus</taxon>
    </lineage>
</organism>
<reference evidence="2" key="1">
    <citation type="submission" date="2022-04" db="EMBL/GenBank/DDBJ databases">
        <title>Complete genome of Methanoplanus endosymbiosus DSM 3599.</title>
        <authorList>
            <person name="Chen S.-C."/>
            <person name="You Y.-T."/>
            <person name="Zhou Y.-Z."/>
            <person name="Lai M.-C."/>
        </authorList>
    </citation>
    <scope>NUCLEOTIDE SEQUENCE</scope>
    <source>
        <strain evidence="2">DSM 3599</strain>
    </source>
</reference>
<evidence type="ECO:0000313" key="3">
    <source>
        <dbReference type="Proteomes" id="UP001060368"/>
    </source>
</evidence>
<dbReference type="GO" id="GO:0010212">
    <property type="term" value="P:response to ionizing radiation"/>
    <property type="evidence" value="ECO:0007669"/>
    <property type="project" value="TreeGrafter"/>
</dbReference>
<dbReference type="InterPro" id="IPR012340">
    <property type="entry name" value="NA-bd_OB-fold"/>
</dbReference>
<dbReference type="CDD" id="cd04491">
    <property type="entry name" value="SoSSB_OBF"/>
    <property type="match status" value="2"/>
</dbReference>
<dbReference type="Gene3D" id="2.40.50.140">
    <property type="entry name" value="Nucleic acid-binding proteins"/>
    <property type="match status" value="2"/>
</dbReference>
<keyword evidence="3" id="KW-1185">Reference proteome</keyword>
<proteinExistence type="predicted"/>
<dbReference type="PANTHER" id="PTHR13356">
    <property type="entry name" value="OB FOLD NUCLEIC ACID BINDING PROTEIN-RELATED"/>
    <property type="match status" value="1"/>
</dbReference>
<keyword evidence="1" id="KW-0238">DNA-binding</keyword>
<dbReference type="AlphaFoldDB" id="A0A9E7THY2"/>
<dbReference type="KEGG" id="mend:L6E24_07380"/>
<gene>
    <name evidence="2" type="ORF">L6E24_07380</name>
</gene>
<dbReference type="PANTHER" id="PTHR13356:SF0">
    <property type="entry name" value="SOSS COMPLEX SUBUNIT B HOMOLOG"/>
    <property type="match status" value="1"/>
</dbReference>
<dbReference type="InterPro" id="IPR051231">
    <property type="entry name" value="SOSS-B"/>
</dbReference>
<sequence length="424" mass="47343">MDEYPEIIKRISQKIEEKGITAEEDRIASKLRLLIEDFHIPPEEAEKTVTNEILRENNVSTVSREPSSETIGIADANPGDWVTIEGKVVSVSAHPHEAIAQKGIIADESGAISFIIWEKAGAEPLEELRWYRIESAVVDEYRGAPSMKIHSGTTITKSEQEKPLMPTPVKIADLKPGVATIRVKMIQNWDPRHENMLQSGLLGDETGTVKFITWKERNNDFLGESRDKLLEENKVYSIYYAVVDEYNGNYSLNISDSMALEEEGADIEIASNETGVTGVFVNFSPNMGLIKRCPVEGCNRALSRQNYCPVHELQNNSKYDLRIIGTIDNGKEAHNVIIQREVTENITGMTLEKAIEMAENNPLGLDDVILEIKKVLTGRYYTCTGSDINGTILVESCTPKRFDSMEHAELLNRAAPEEEAGGEF</sequence>
<dbReference type="SUPFAM" id="SSF50249">
    <property type="entry name" value="Nucleic acid-binding proteins"/>
    <property type="match status" value="3"/>
</dbReference>
<dbReference type="Proteomes" id="UP001060368">
    <property type="component" value="Chromosome"/>
</dbReference>
<evidence type="ECO:0000256" key="1">
    <source>
        <dbReference type="ARBA" id="ARBA00023125"/>
    </source>
</evidence>
<name>A0A9E7THY2_9EURY</name>
<accession>A0A9E7THY2</accession>
<dbReference type="EMBL" id="CP096115">
    <property type="protein sequence ID" value="UUX93867.1"/>
    <property type="molecule type" value="Genomic_DNA"/>
</dbReference>
<dbReference type="GO" id="GO:0000724">
    <property type="term" value="P:double-strand break repair via homologous recombination"/>
    <property type="evidence" value="ECO:0007669"/>
    <property type="project" value="TreeGrafter"/>
</dbReference>
<protein>
    <submittedName>
        <fullName evidence="2">Nucleotide-binding protein</fullName>
    </submittedName>
</protein>